<dbReference type="Proteomes" id="UP000239735">
    <property type="component" value="Unassembled WGS sequence"/>
</dbReference>
<dbReference type="AlphaFoldDB" id="A0A2N9LYR8"/>
<reference evidence="2" key="1">
    <citation type="submission" date="2018-02" db="EMBL/GenBank/DDBJ databases">
        <authorList>
            <person name="Hausmann B."/>
        </authorList>
    </citation>
    <scope>NUCLEOTIDE SEQUENCE [LARGE SCALE GENOMIC DNA]</scope>
    <source>
        <strain evidence="2">Peat soil MAG SbA5</strain>
    </source>
</reference>
<name>A0A2N9LYR8_9BACT</name>
<evidence type="ECO:0000313" key="2">
    <source>
        <dbReference type="Proteomes" id="UP000239735"/>
    </source>
</evidence>
<dbReference type="EMBL" id="OKRB01000125">
    <property type="protein sequence ID" value="SPE28371.1"/>
    <property type="molecule type" value="Genomic_DNA"/>
</dbReference>
<protein>
    <submittedName>
        <fullName evidence="1">Uncharacterized protein</fullName>
    </submittedName>
</protein>
<proteinExistence type="predicted"/>
<organism evidence="1 2">
    <name type="scientific">Candidatus Sulfuritelmatomonas gaucii</name>
    <dbReference type="NCBI Taxonomy" id="2043161"/>
    <lineage>
        <taxon>Bacteria</taxon>
        <taxon>Pseudomonadati</taxon>
        <taxon>Acidobacteriota</taxon>
        <taxon>Terriglobia</taxon>
        <taxon>Terriglobales</taxon>
        <taxon>Acidobacteriaceae</taxon>
        <taxon>Candidatus Sulfuritelmatomonas</taxon>
    </lineage>
</organism>
<sequence>MDITLIGGPTALLEIDGVFSQQNVMPLWKAGRIIPKECNTFSEVGFQE</sequence>
<accession>A0A2N9LYR8</accession>
<gene>
    <name evidence="1" type="ORF">SBA5_650009</name>
</gene>
<evidence type="ECO:0000313" key="1">
    <source>
        <dbReference type="EMBL" id="SPE28371.1"/>
    </source>
</evidence>